<dbReference type="Proteomes" id="UP000012960">
    <property type="component" value="Unplaced"/>
</dbReference>
<evidence type="ECO:0000313" key="3">
    <source>
        <dbReference type="EnsemblPlants" id="Ma08_p02740.1"/>
    </source>
</evidence>
<sequence length="162" mass="17415">MQATTPVDPCVLGAMLPFYLARFGNPRSAPTLRLRVRVRRRGCPWRSSSLGGATESNNVSVEGLMRFAASGTSSPPTTRCRHAIRPDTGPVSVIAVNNEIGVVQLLDKMGIGLISLRMLAHPVICRHFRVRVEPQMSGGGQERVIRSGTVHARLAVGMGTAC</sequence>
<keyword evidence="4" id="KW-1185">Reference proteome</keyword>
<proteinExistence type="predicted"/>
<protein>
    <submittedName>
        <fullName evidence="2">(wild Malaysian banana) hypothetical protein</fullName>
    </submittedName>
</protein>
<evidence type="ECO:0000313" key="2">
    <source>
        <dbReference type="EMBL" id="CAG1830405.1"/>
    </source>
</evidence>
<dbReference type="AlphaFoldDB" id="A0A804K281"/>
<dbReference type="SUPFAM" id="SSF53383">
    <property type="entry name" value="PLP-dependent transferases"/>
    <property type="match status" value="1"/>
</dbReference>
<organism evidence="3 4">
    <name type="scientific">Musa acuminata subsp. malaccensis</name>
    <name type="common">Wild banana</name>
    <name type="synonym">Musa malaccensis</name>
    <dbReference type="NCBI Taxonomy" id="214687"/>
    <lineage>
        <taxon>Eukaryota</taxon>
        <taxon>Viridiplantae</taxon>
        <taxon>Streptophyta</taxon>
        <taxon>Embryophyta</taxon>
        <taxon>Tracheophyta</taxon>
        <taxon>Spermatophyta</taxon>
        <taxon>Magnoliopsida</taxon>
        <taxon>Liliopsida</taxon>
        <taxon>Zingiberales</taxon>
        <taxon>Musaceae</taxon>
        <taxon>Musa</taxon>
    </lineage>
</organism>
<dbReference type="EMBL" id="HG996472">
    <property type="protein sequence ID" value="CAG1830405.1"/>
    <property type="molecule type" value="Genomic_DNA"/>
</dbReference>
<comment type="cofactor">
    <cofactor evidence="1">
        <name>pyridoxal 5'-phosphate</name>
        <dbReference type="ChEBI" id="CHEBI:597326"/>
    </cofactor>
</comment>
<dbReference type="EnsemblPlants" id="Ma08_t02740.1">
    <property type="protein sequence ID" value="Ma08_p02740.1"/>
    <property type="gene ID" value="Ma08_g02740"/>
</dbReference>
<dbReference type="InParanoid" id="A0A804K281"/>
<dbReference type="InterPro" id="IPR015424">
    <property type="entry name" value="PyrdxlP-dep_Trfase"/>
</dbReference>
<dbReference type="Gramene" id="Ma08_t02740.1">
    <property type="protein sequence ID" value="Ma08_p02740.1"/>
    <property type="gene ID" value="Ma08_g02740"/>
</dbReference>
<dbReference type="PANTHER" id="PTHR11601:SF34">
    <property type="entry name" value="CYSTEINE DESULFURASE"/>
    <property type="match status" value="1"/>
</dbReference>
<evidence type="ECO:0000313" key="4">
    <source>
        <dbReference type="Proteomes" id="UP000012960"/>
    </source>
</evidence>
<dbReference type="PANTHER" id="PTHR11601">
    <property type="entry name" value="CYSTEINE DESULFURYLASE FAMILY MEMBER"/>
    <property type="match status" value="1"/>
</dbReference>
<gene>
    <name evidence="2" type="ORF">GSMUA_336590.1</name>
</gene>
<name>A0A804K281_MUSAM</name>
<reference evidence="2" key="1">
    <citation type="submission" date="2021-03" db="EMBL/GenBank/DDBJ databases">
        <authorList>
            <consortium name="Genoscope - CEA"/>
            <person name="William W."/>
        </authorList>
    </citation>
    <scope>NUCLEOTIDE SEQUENCE</scope>
    <source>
        <strain evidence="2">Doubled-haploid Pahang</strain>
    </source>
</reference>
<evidence type="ECO:0000256" key="1">
    <source>
        <dbReference type="ARBA" id="ARBA00001933"/>
    </source>
</evidence>
<reference evidence="3" key="2">
    <citation type="submission" date="2021-05" db="UniProtKB">
        <authorList>
            <consortium name="EnsemblPlants"/>
        </authorList>
    </citation>
    <scope>IDENTIFICATION</scope>
    <source>
        <strain evidence="3">subsp. malaccensis</strain>
    </source>
</reference>
<accession>A0A804K281</accession>